<gene>
    <name evidence="7" type="ORF">NKR23_g9</name>
</gene>
<keyword evidence="3 6" id="KW-0812">Transmembrane</keyword>
<evidence type="ECO:0000256" key="4">
    <source>
        <dbReference type="ARBA" id="ARBA00022989"/>
    </source>
</evidence>
<dbReference type="PANTHER" id="PTHR11266">
    <property type="entry name" value="PEROXISOMAL MEMBRANE PROTEIN 2, PXMP2 MPV17"/>
    <property type="match status" value="1"/>
</dbReference>
<comment type="subcellular location">
    <subcellularLocation>
        <location evidence="1">Membrane</location>
        <topology evidence="1">Multi-pass membrane protein</topology>
    </subcellularLocation>
</comment>
<name>A0AA38S6R5_9PEZI</name>
<dbReference type="EMBL" id="JANBVO010000001">
    <property type="protein sequence ID" value="KAJ9157229.1"/>
    <property type="molecule type" value="Genomic_DNA"/>
</dbReference>
<feature type="transmembrane region" description="Helical" evidence="6">
    <location>
        <begin position="156"/>
        <end position="175"/>
    </location>
</feature>
<comment type="caution">
    <text evidence="7">The sequence shown here is derived from an EMBL/GenBank/DDBJ whole genome shotgun (WGS) entry which is preliminary data.</text>
</comment>
<feature type="transmembrane region" description="Helical" evidence="6">
    <location>
        <begin position="182"/>
        <end position="200"/>
    </location>
</feature>
<protein>
    <submittedName>
        <fullName evidence="7">Uncharacterized protein</fullName>
    </submittedName>
</protein>
<evidence type="ECO:0000256" key="1">
    <source>
        <dbReference type="ARBA" id="ARBA00004141"/>
    </source>
</evidence>
<dbReference type="Pfam" id="PF04117">
    <property type="entry name" value="Mpv17_PMP22"/>
    <property type="match status" value="1"/>
</dbReference>
<dbReference type="InterPro" id="IPR007248">
    <property type="entry name" value="Mpv17_PMP22"/>
</dbReference>
<comment type="similarity">
    <text evidence="2 6">Belongs to the peroxisomal membrane protein PXMP2/4 family.</text>
</comment>
<keyword evidence="4 6" id="KW-1133">Transmembrane helix</keyword>
<keyword evidence="5 6" id="KW-0472">Membrane</keyword>
<dbReference type="GO" id="GO:0005778">
    <property type="term" value="C:peroxisomal membrane"/>
    <property type="evidence" value="ECO:0007669"/>
    <property type="project" value="TreeGrafter"/>
</dbReference>
<dbReference type="AlphaFoldDB" id="A0AA38S6R5"/>
<organism evidence="7 8">
    <name type="scientific">Pleurostoma richardsiae</name>
    <dbReference type="NCBI Taxonomy" id="41990"/>
    <lineage>
        <taxon>Eukaryota</taxon>
        <taxon>Fungi</taxon>
        <taxon>Dikarya</taxon>
        <taxon>Ascomycota</taxon>
        <taxon>Pezizomycotina</taxon>
        <taxon>Sordariomycetes</taxon>
        <taxon>Sordariomycetidae</taxon>
        <taxon>Calosphaeriales</taxon>
        <taxon>Pleurostomataceae</taxon>
        <taxon>Pleurostoma</taxon>
    </lineage>
</organism>
<accession>A0AA38S6R5</accession>
<proteinExistence type="inferred from homology"/>
<reference evidence="7" key="1">
    <citation type="submission" date="2022-07" db="EMBL/GenBank/DDBJ databases">
        <title>Fungi with potential for degradation of polypropylene.</title>
        <authorList>
            <person name="Gostincar C."/>
        </authorList>
    </citation>
    <scope>NUCLEOTIDE SEQUENCE</scope>
    <source>
        <strain evidence="7">EXF-13308</strain>
    </source>
</reference>
<evidence type="ECO:0000313" key="8">
    <source>
        <dbReference type="Proteomes" id="UP001174694"/>
    </source>
</evidence>
<evidence type="ECO:0000256" key="5">
    <source>
        <dbReference type="ARBA" id="ARBA00023136"/>
    </source>
</evidence>
<evidence type="ECO:0000256" key="2">
    <source>
        <dbReference type="ARBA" id="ARBA00006824"/>
    </source>
</evidence>
<dbReference type="Proteomes" id="UP001174694">
    <property type="component" value="Unassembled WGS sequence"/>
</dbReference>
<dbReference type="PANTHER" id="PTHR11266:SF80">
    <property type="entry name" value="PEROXISOMAL MEMBRANE PROTEIN 2"/>
    <property type="match status" value="1"/>
</dbReference>
<evidence type="ECO:0000256" key="3">
    <source>
        <dbReference type="ARBA" id="ARBA00022692"/>
    </source>
</evidence>
<feature type="transmembrane region" description="Helical" evidence="6">
    <location>
        <begin position="114"/>
        <end position="136"/>
    </location>
</feature>
<evidence type="ECO:0000313" key="7">
    <source>
        <dbReference type="EMBL" id="KAJ9157229.1"/>
    </source>
</evidence>
<evidence type="ECO:0000256" key="6">
    <source>
        <dbReference type="RuleBase" id="RU363053"/>
    </source>
</evidence>
<sequence length="202" mass="22073">MPSSIAITTLQATGLSTVSNVLAQLLEAHRAQRPFSLDAAQLFRFVVLCLLTTPPNYLWQQQLERTFPAYPKAAVVRRVDDVEKGGTGLLSAAGEGKGEVGRARLSIKNTLAKWFADCITLGAIVNTAAFLVLMGMMKRQTVAQIGYNLRTETVPIIVAGYKIWPLASIVSFGFVPVDRRIVFLNCIGLLWGIYMSMVAARV</sequence>
<keyword evidence="8" id="KW-1185">Reference proteome</keyword>